<dbReference type="GeneID" id="53317451"/>
<dbReference type="OrthoDB" id="529131at2"/>
<gene>
    <name evidence="2" type="ORF">AY555_09835</name>
</gene>
<dbReference type="GO" id="GO:0016757">
    <property type="term" value="F:glycosyltransferase activity"/>
    <property type="evidence" value="ECO:0007669"/>
    <property type="project" value="TreeGrafter"/>
</dbReference>
<dbReference type="SUPFAM" id="SSF53756">
    <property type="entry name" value="UDP-Glycosyltransferase/glycogen phosphorylase"/>
    <property type="match status" value="1"/>
</dbReference>
<accession>A0A143DFJ2</accession>
<evidence type="ECO:0000313" key="3">
    <source>
        <dbReference type="Proteomes" id="UP000076066"/>
    </source>
</evidence>
<dbReference type="Proteomes" id="UP000076066">
    <property type="component" value="Chromosome"/>
</dbReference>
<evidence type="ECO:0000259" key="1">
    <source>
        <dbReference type="Pfam" id="PF13579"/>
    </source>
</evidence>
<dbReference type="AlphaFoldDB" id="A0A143DFJ2"/>
<dbReference type="KEGG" id="hjo:AY555_09835"/>
<dbReference type="RefSeq" id="WP_066136214.1">
    <property type="nucleotide sequence ID" value="NZ_CP014525.1"/>
</dbReference>
<dbReference type="Pfam" id="PF13692">
    <property type="entry name" value="Glyco_trans_1_4"/>
    <property type="match status" value="1"/>
</dbReference>
<sequence length="367" mass="40816">MRLMLVTQSLRPFGSGQDVAVWRLVQALASHPAVRLTVVTAVADKATLPPGIRLIRLPTLPVWHGSLRFLTFLLVWWMARRWLRQGMDYVLLDSPLYGGGDAALVHFLSSSWYPRLAAVVGLAGCARYYHERWRHWIAMMLERFVLHPSRAVFLFPVSTSLARDLVRKHGISPDRMHVVPNASDPYCFVPAIPPPKESTRILFVGGAWHRKRLDRAILAIVPLADDVVLDVVGAGPVSRWMAFAERAGVGHRVIFHGLQRDVVPFYQRASVVLIPSDYETDGLVGWEALCCAVPVVATPSAAAGGWLVNGVTGIVAETVPDMTRAVRQLLANSDRCCRMGRVGRWLACRRAPDRVAARLLARIRLHT</sequence>
<protein>
    <recommendedName>
        <fullName evidence="1">Glycosyltransferase subfamily 4-like N-terminal domain-containing protein</fullName>
    </recommendedName>
</protein>
<dbReference type="Gene3D" id="3.40.50.2000">
    <property type="entry name" value="Glycogen Phosphorylase B"/>
    <property type="match status" value="2"/>
</dbReference>
<dbReference type="InterPro" id="IPR028098">
    <property type="entry name" value="Glyco_trans_4-like_N"/>
</dbReference>
<name>A0A143DFJ2_9PROT</name>
<evidence type="ECO:0000313" key="2">
    <source>
        <dbReference type="EMBL" id="AMW35426.1"/>
    </source>
</evidence>
<dbReference type="CDD" id="cd03801">
    <property type="entry name" value="GT4_PimA-like"/>
    <property type="match status" value="1"/>
</dbReference>
<dbReference type="PANTHER" id="PTHR12526:SF635">
    <property type="entry name" value="GLYCOSYL TRANSFERASE GROUP 1"/>
    <property type="match status" value="1"/>
</dbReference>
<dbReference type="Pfam" id="PF13579">
    <property type="entry name" value="Glyco_trans_4_4"/>
    <property type="match status" value="1"/>
</dbReference>
<keyword evidence="3" id="KW-1185">Reference proteome</keyword>
<organism evidence="2 3">
    <name type="scientific">Haematospirillum jordaniae</name>
    <dbReference type="NCBI Taxonomy" id="1549855"/>
    <lineage>
        <taxon>Bacteria</taxon>
        <taxon>Pseudomonadati</taxon>
        <taxon>Pseudomonadota</taxon>
        <taxon>Alphaproteobacteria</taxon>
        <taxon>Rhodospirillales</taxon>
        <taxon>Novispirillaceae</taxon>
        <taxon>Haematospirillum</taxon>
    </lineage>
</organism>
<dbReference type="PANTHER" id="PTHR12526">
    <property type="entry name" value="GLYCOSYLTRANSFERASE"/>
    <property type="match status" value="1"/>
</dbReference>
<proteinExistence type="predicted"/>
<feature type="domain" description="Glycosyltransferase subfamily 4-like N-terminal" evidence="1">
    <location>
        <begin position="16"/>
        <end position="181"/>
    </location>
</feature>
<dbReference type="EMBL" id="CP014525">
    <property type="protein sequence ID" value="AMW35426.1"/>
    <property type="molecule type" value="Genomic_DNA"/>
</dbReference>
<dbReference type="STRING" id="1549855.AY555_09835"/>
<reference evidence="2 3" key="1">
    <citation type="submission" date="2016-02" db="EMBL/GenBank/DDBJ databases">
        <title>Complete Genome of H5569, the type strain of the newly described species Haematospirillium jordaniae.</title>
        <authorList>
            <person name="Nicholson A.C."/>
            <person name="Humrighouse B.W."/>
            <person name="Loparov V."/>
            <person name="McQuiston J.R."/>
        </authorList>
    </citation>
    <scope>NUCLEOTIDE SEQUENCE [LARGE SCALE GENOMIC DNA]</scope>
    <source>
        <strain evidence="2 3">H5569</strain>
    </source>
</reference>